<dbReference type="Pfam" id="PF00931">
    <property type="entry name" value="NB-ARC"/>
    <property type="match status" value="1"/>
</dbReference>
<dbReference type="Proteomes" id="UP000594638">
    <property type="component" value="Unassembled WGS sequence"/>
</dbReference>
<dbReference type="GO" id="GO:0043531">
    <property type="term" value="F:ADP binding"/>
    <property type="evidence" value="ECO:0007669"/>
    <property type="project" value="InterPro"/>
</dbReference>
<dbReference type="SUPFAM" id="SSF52058">
    <property type="entry name" value="L domain-like"/>
    <property type="match status" value="1"/>
</dbReference>
<dbReference type="GO" id="GO:0005524">
    <property type="term" value="F:ATP binding"/>
    <property type="evidence" value="ECO:0007669"/>
    <property type="project" value="UniProtKB-KW"/>
</dbReference>
<feature type="domain" description="NB-ARC" evidence="6">
    <location>
        <begin position="162"/>
        <end position="325"/>
    </location>
</feature>
<dbReference type="InterPro" id="IPR002182">
    <property type="entry name" value="NB-ARC"/>
</dbReference>
<evidence type="ECO:0000256" key="4">
    <source>
        <dbReference type="ARBA" id="ARBA00022821"/>
    </source>
</evidence>
<proteinExistence type="inferred from homology"/>
<evidence type="ECO:0000313" key="8">
    <source>
        <dbReference type="EMBL" id="CAA2987035.1"/>
    </source>
</evidence>
<dbReference type="GO" id="GO:0006952">
    <property type="term" value="P:defense response"/>
    <property type="evidence" value="ECO:0007669"/>
    <property type="project" value="UniProtKB-KW"/>
</dbReference>
<name>A0A8S0S743_OLEEU</name>
<dbReference type="Pfam" id="PF23247">
    <property type="entry name" value="LRR_RPS2"/>
    <property type="match status" value="2"/>
</dbReference>
<dbReference type="SUPFAM" id="SSF52047">
    <property type="entry name" value="RNI-like"/>
    <property type="match status" value="1"/>
</dbReference>
<reference evidence="8 9" key="1">
    <citation type="submission" date="2019-12" db="EMBL/GenBank/DDBJ databases">
        <authorList>
            <person name="Alioto T."/>
            <person name="Alioto T."/>
            <person name="Gomez Garrido J."/>
        </authorList>
    </citation>
    <scope>NUCLEOTIDE SEQUENCE [LARGE SCALE GENOMIC DNA]</scope>
</reference>
<dbReference type="InterPro" id="IPR050905">
    <property type="entry name" value="Plant_NBS-LRR"/>
</dbReference>
<dbReference type="Gene3D" id="3.80.10.10">
    <property type="entry name" value="Ribonuclease Inhibitor"/>
    <property type="match status" value="1"/>
</dbReference>
<dbReference type="Gramene" id="OE9A065864T1">
    <property type="protein sequence ID" value="OE9A065864C1"/>
    <property type="gene ID" value="OE9A065864"/>
</dbReference>
<dbReference type="InterPro" id="IPR027417">
    <property type="entry name" value="P-loop_NTPase"/>
</dbReference>
<keyword evidence="9" id="KW-1185">Reference proteome</keyword>
<keyword evidence="5" id="KW-0067">ATP-binding</keyword>
<evidence type="ECO:0000256" key="2">
    <source>
        <dbReference type="ARBA" id="ARBA00022614"/>
    </source>
</evidence>
<dbReference type="InterPro" id="IPR032675">
    <property type="entry name" value="LRR_dom_sf"/>
</dbReference>
<dbReference type="EMBL" id="CACTIH010003899">
    <property type="protein sequence ID" value="CAA2987035.1"/>
    <property type="molecule type" value="Genomic_DNA"/>
</dbReference>
<evidence type="ECO:0000313" key="9">
    <source>
        <dbReference type="Proteomes" id="UP000594638"/>
    </source>
</evidence>
<accession>A0A8S0S743</accession>
<comment type="similarity">
    <text evidence="1">Belongs to the disease resistance NB-LRR family.</text>
</comment>
<evidence type="ECO:0000256" key="1">
    <source>
        <dbReference type="ARBA" id="ARBA00008894"/>
    </source>
</evidence>
<sequence length="1088" mass="125096">MALEMIVSVVGKLIEYTIDPLLCQFKYMFCYKRKIQTLMDKVKALETKEFEVQELVHKAKNNVEVLKPVVVDWLQNVDEIKKKANEVFNGATNFDIQCLFLRCPNLKTRYLLGRKATKKTAEVAKLQEEGTLFQKVGEPKPLVQIPYQNPGDFGVFETRISTKKKIMDALKDKNVSIIGICGMGGVGKTTMAKEIANEAKVDKLFDEFAWADVSQVPNVIKIQDQLAENLDLKIKDITDKYVRAERFRERLGSDRSKSILVKLDDVWEDIVLETLGFPSAGDDKRLKILLTSRDKDVCKRMKAQRIFDVNILNEKESWELFKEKAEISDDLTNDIKGTAEEVTMECGGLPLTLVTVGRALNKKSEHVWKMHLKNYEILVWPISEECKNHEISTDEMVRYAWGLELFKDTTTLITTRYKVNSIVDNLKSCYLLLSADIECVRLHDVVRDVCLQIASKDKHAYIGLKEWPRRDNNELYNAISLTSNELNQIPSGLEYPNLKFLLVICNQQSLNTSKEFFADMKELRVLDFTGLKLRVIDFTAMRIQIPSSIQLLTKLRTLCLDHCALNIEISTIGKLKKLEILSLYGSTLDHFPNDISELSNLRLLDLRLKHSSGYCPLSPGILLQLKKLEELYLGFIEIRDDELEQRGYIIKEISLLTGLNTFQISTHDPAFLLQILHVLCIEKLERFHIVLADLEHASKTIFKNYYFRRRLDMSGISDPSMLSLPAISSLIRITNHLSIEMDTNNLDDHSLQVMEMKNMVDEDGFEYLNGNFQRGAFNRLQEIYLLGIPKMKHLWSGVIKPPSLHNLMILVIGKCPSVKSLFVESVALCMVNLQSLRIHDCEMLEEIVSMNTEQNEVTQMLEFPKLQEIILHNLRNFESFRSESNKMSQPINLNYQILINSIELKPNLELSALNQLTSLDMRSLPKLVHITRMFPKEICIFENLTELRVAKCDNLRYLFSPSIANKLVALNFLRVWRCEAIEEIIGRQEEDDTSNIEIAEEGMTSRIVFPKLSDLRLYHLDRFKTIFSQNYELVFPSLEHLLIINCPAMAKLSSRQQLSAPKLHKVQIEGEKYVDISNFLDAEGSVQI</sequence>
<dbReference type="Gene3D" id="1.10.8.430">
    <property type="entry name" value="Helical domain of apoptotic protease-activating factors"/>
    <property type="match status" value="1"/>
</dbReference>
<dbReference type="OrthoDB" id="1579323at2759"/>
<evidence type="ECO:0000256" key="5">
    <source>
        <dbReference type="ARBA" id="ARBA00022840"/>
    </source>
</evidence>
<dbReference type="SUPFAM" id="SSF52540">
    <property type="entry name" value="P-loop containing nucleoside triphosphate hydrolases"/>
    <property type="match status" value="1"/>
</dbReference>
<evidence type="ECO:0000259" key="7">
    <source>
        <dbReference type="Pfam" id="PF23247"/>
    </source>
</evidence>
<feature type="domain" description="Disease resistance protein At4g27190-like leucine-rich repeats" evidence="7">
    <location>
        <begin position="911"/>
        <end position="979"/>
    </location>
</feature>
<dbReference type="InterPro" id="IPR042197">
    <property type="entry name" value="Apaf_helical"/>
</dbReference>
<dbReference type="PANTHER" id="PTHR33463:SF198">
    <property type="entry name" value="RPP4C3"/>
    <property type="match status" value="1"/>
</dbReference>
<dbReference type="AlphaFoldDB" id="A0A8S0S743"/>
<dbReference type="InterPro" id="IPR057135">
    <property type="entry name" value="At4g27190-like_LRR"/>
</dbReference>
<evidence type="ECO:0000259" key="6">
    <source>
        <dbReference type="Pfam" id="PF00931"/>
    </source>
</evidence>
<keyword evidence="4" id="KW-0611">Plant defense</keyword>
<dbReference type="PRINTS" id="PR00364">
    <property type="entry name" value="DISEASERSIST"/>
</dbReference>
<dbReference type="FunFam" id="3.40.50.300:FF:001091">
    <property type="entry name" value="Probable disease resistance protein At1g61300"/>
    <property type="match status" value="1"/>
</dbReference>
<gene>
    <name evidence="8" type="ORF">OLEA9_A065864</name>
</gene>
<keyword evidence="2" id="KW-0433">Leucine-rich repeat</keyword>
<evidence type="ECO:0000256" key="3">
    <source>
        <dbReference type="ARBA" id="ARBA00022741"/>
    </source>
</evidence>
<organism evidence="8 9">
    <name type="scientific">Olea europaea subsp. europaea</name>
    <dbReference type="NCBI Taxonomy" id="158383"/>
    <lineage>
        <taxon>Eukaryota</taxon>
        <taxon>Viridiplantae</taxon>
        <taxon>Streptophyta</taxon>
        <taxon>Embryophyta</taxon>
        <taxon>Tracheophyta</taxon>
        <taxon>Spermatophyta</taxon>
        <taxon>Magnoliopsida</taxon>
        <taxon>eudicotyledons</taxon>
        <taxon>Gunneridae</taxon>
        <taxon>Pentapetalae</taxon>
        <taxon>asterids</taxon>
        <taxon>lamiids</taxon>
        <taxon>Lamiales</taxon>
        <taxon>Oleaceae</taxon>
        <taxon>Oleeae</taxon>
        <taxon>Olea</taxon>
    </lineage>
</organism>
<feature type="domain" description="Disease resistance protein At4g27190-like leucine-rich repeats" evidence="7">
    <location>
        <begin position="773"/>
        <end position="842"/>
    </location>
</feature>
<keyword evidence="3" id="KW-0547">Nucleotide-binding</keyword>
<dbReference type="PANTHER" id="PTHR33463">
    <property type="entry name" value="NB-ARC DOMAIN-CONTAINING PROTEIN-RELATED"/>
    <property type="match status" value="1"/>
</dbReference>
<dbReference type="Gene3D" id="3.40.50.300">
    <property type="entry name" value="P-loop containing nucleotide triphosphate hydrolases"/>
    <property type="match status" value="1"/>
</dbReference>
<comment type="caution">
    <text evidence="8">The sequence shown here is derived from an EMBL/GenBank/DDBJ whole genome shotgun (WGS) entry which is preliminary data.</text>
</comment>
<protein>
    <submittedName>
        <fullName evidence="8">Disease resistance At4g27190-like</fullName>
    </submittedName>
</protein>